<gene>
    <name evidence="1" type="ORF">IPF40_10755</name>
</gene>
<dbReference type="Pfam" id="PF05962">
    <property type="entry name" value="HutD"/>
    <property type="match status" value="1"/>
</dbReference>
<reference evidence="1 2" key="1">
    <citation type="submission" date="2020-10" db="EMBL/GenBank/DDBJ databases">
        <title>Connecting structure to function with the recovery of over 1000 high-quality activated sludge metagenome-assembled genomes encoding full-length rRNA genes using long-read sequencing.</title>
        <authorList>
            <person name="Singleton C.M."/>
            <person name="Petriglieri F."/>
            <person name="Kristensen J.M."/>
            <person name="Kirkegaard R.H."/>
            <person name="Michaelsen T.Y."/>
            <person name="Andersen M.H."/>
            <person name="Karst S.M."/>
            <person name="Dueholm M.S."/>
            <person name="Nielsen P.H."/>
            <person name="Albertsen M."/>
        </authorList>
    </citation>
    <scope>NUCLEOTIDE SEQUENCE [LARGE SCALE GENOMIC DNA]</scope>
    <source>
        <strain evidence="1">AalE_18-Q3-R2-46_BAT3C.188</strain>
    </source>
</reference>
<dbReference type="InterPro" id="IPR014710">
    <property type="entry name" value="RmlC-like_jellyroll"/>
</dbReference>
<evidence type="ECO:0000313" key="1">
    <source>
        <dbReference type="EMBL" id="MBK6301490.1"/>
    </source>
</evidence>
<dbReference type="AlphaFoldDB" id="A0A935CEJ1"/>
<dbReference type="Proteomes" id="UP000718281">
    <property type="component" value="Unassembled WGS sequence"/>
</dbReference>
<sequence length="146" mass="15416">MLDPAAFDPVPWANGAGTTRELAVARDAEGQTLWRVSLADLDHSASFSSLPGLDRIFTPLGSVRLTIDGTTVDLAAGEQVRFPGEAVVAVVLSRPTRALNVMTRRGRCVAQVTLRPADAPAGGEATVSVDLGERIAEVRVTITPRL</sequence>
<name>A0A935CEJ1_9MICO</name>
<accession>A0A935CEJ1</accession>
<evidence type="ECO:0000313" key="2">
    <source>
        <dbReference type="Proteomes" id="UP000718281"/>
    </source>
</evidence>
<comment type="caution">
    <text evidence="1">The sequence shown here is derived from an EMBL/GenBank/DDBJ whole genome shotgun (WGS) entry which is preliminary data.</text>
</comment>
<dbReference type="PANTHER" id="PTHR37943:SF1">
    <property type="entry name" value="PROTEIN VES"/>
    <property type="match status" value="1"/>
</dbReference>
<organism evidence="1 2">
    <name type="scientific">Candidatus Phosphoribacter hodrii</name>
    <dbReference type="NCBI Taxonomy" id="2953743"/>
    <lineage>
        <taxon>Bacteria</taxon>
        <taxon>Bacillati</taxon>
        <taxon>Actinomycetota</taxon>
        <taxon>Actinomycetes</taxon>
        <taxon>Micrococcales</taxon>
        <taxon>Dermatophilaceae</taxon>
        <taxon>Candidatus Phosphoribacter</taxon>
    </lineage>
</organism>
<dbReference type="InterPro" id="IPR010282">
    <property type="entry name" value="Uncharacterised_HutD/Ves"/>
</dbReference>
<dbReference type="EMBL" id="JADIXZ010000004">
    <property type="protein sequence ID" value="MBK6301490.1"/>
    <property type="molecule type" value="Genomic_DNA"/>
</dbReference>
<dbReference type="InterPro" id="IPR011051">
    <property type="entry name" value="RmlC_Cupin_sf"/>
</dbReference>
<dbReference type="SUPFAM" id="SSF51182">
    <property type="entry name" value="RmlC-like cupins"/>
    <property type="match status" value="1"/>
</dbReference>
<proteinExistence type="predicted"/>
<dbReference type="Gene3D" id="2.60.120.10">
    <property type="entry name" value="Jelly Rolls"/>
    <property type="match status" value="1"/>
</dbReference>
<protein>
    <submittedName>
        <fullName evidence="1">HutD family protein</fullName>
    </submittedName>
</protein>
<dbReference type="PANTHER" id="PTHR37943">
    <property type="entry name" value="PROTEIN VES"/>
    <property type="match status" value="1"/>
</dbReference>